<dbReference type="Proteomes" id="UP000078148">
    <property type="component" value="Chromosome"/>
</dbReference>
<reference evidence="2" key="1">
    <citation type="submission" date="2015-10" db="EMBL/GenBank/DDBJ databases">
        <title>Genome of Paenibacillus bovis sp. nov.</title>
        <authorList>
            <person name="Wu Z."/>
            <person name="Gao C."/>
            <person name="Liu Z."/>
            <person name="Zheng H."/>
        </authorList>
    </citation>
    <scope>NUCLEOTIDE SEQUENCE [LARGE SCALE GENOMIC DNA]</scope>
    <source>
        <strain evidence="2">BD3526</strain>
    </source>
</reference>
<dbReference type="AlphaFoldDB" id="A0A172ZHP0"/>
<sequence>MKCMNNEEHSDKTCTMTKTARYCFYMDSLSMMRSVEPNAASDRKFYSSIAEAIEAEQQQIEQELEYLNSWENILEFI</sequence>
<keyword evidence="2" id="KW-1185">Reference proteome</keyword>
<organism evidence="1 2">
    <name type="scientific">Paenibacillus bovis</name>
    <dbReference type="NCBI Taxonomy" id="1616788"/>
    <lineage>
        <taxon>Bacteria</taxon>
        <taxon>Bacillati</taxon>
        <taxon>Bacillota</taxon>
        <taxon>Bacilli</taxon>
        <taxon>Bacillales</taxon>
        <taxon>Paenibacillaceae</taxon>
        <taxon>Paenibacillus</taxon>
    </lineage>
</organism>
<name>A0A172ZHP0_9BACL</name>
<dbReference type="STRING" id="1616788.AR543_14250"/>
<dbReference type="KEGG" id="pbv:AR543_14250"/>
<protein>
    <submittedName>
        <fullName evidence="1">Uncharacterized protein</fullName>
    </submittedName>
</protein>
<accession>A0A172ZHP0</accession>
<dbReference type="EMBL" id="CP013023">
    <property type="protein sequence ID" value="ANF97049.1"/>
    <property type="molecule type" value="Genomic_DNA"/>
</dbReference>
<evidence type="ECO:0000313" key="2">
    <source>
        <dbReference type="Proteomes" id="UP000078148"/>
    </source>
</evidence>
<evidence type="ECO:0000313" key="1">
    <source>
        <dbReference type="EMBL" id="ANF97049.1"/>
    </source>
</evidence>
<reference evidence="1 2" key="2">
    <citation type="journal article" date="2016" name="Int. J. Syst. Evol. Microbiol.">
        <title>Paenibacillus bovis sp. nov., isolated from raw yak (Bos grunniens) milk.</title>
        <authorList>
            <person name="Gao C."/>
            <person name="Han J."/>
            <person name="Liu Z."/>
            <person name="Xu X."/>
            <person name="Hang F."/>
            <person name="Wu Z."/>
        </authorList>
    </citation>
    <scope>NUCLEOTIDE SEQUENCE [LARGE SCALE GENOMIC DNA]</scope>
    <source>
        <strain evidence="1 2">BD3526</strain>
    </source>
</reference>
<proteinExistence type="predicted"/>
<gene>
    <name evidence="1" type="ORF">AR543_14250</name>
</gene>